<dbReference type="Proteomes" id="UP001642360">
    <property type="component" value="Unassembled WGS sequence"/>
</dbReference>
<gene>
    <name evidence="1" type="ORF">ILEXP_LOCUS38711</name>
</gene>
<sequence length="114" mass="12768">MSFSNDKSWTIVFFGGVMPIYQSPLDLGFDQLPWRNGKGAPLGLGCHGFVLQKQPLSAAAYIRPSPRLRTSCTDMQMHRRIMYSLAFFSFKMLLPGTGVRTCVCREEALASMDL</sequence>
<dbReference type="EMBL" id="CAUOFW020005280">
    <property type="protein sequence ID" value="CAK9169265.1"/>
    <property type="molecule type" value="Genomic_DNA"/>
</dbReference>
<comment type="caution">
    <text evidence="1">The sequence shown here is derived from an EMBL/GenBank/DDBJ whole genome shotgun (WGS) entry which is preliminary data.</text>
</comment>
<protein>
    <submittedName>
        <fullName evidence="1">Uncharacterized protein</fullName>
    </submittedName>
</protein>
<evidence type="ECO:0000313" key="1">
    <source>
        <dbReference type="EMBL" id="CAK9169265.1"/>
    </source>
</evidence>
<accession>A0ABC8TII8</accession>
<evidence type="ECO:0000313" key="2">
    <source>
        <dbReference type="Proteomes" id="UP001642360"/>
    </source>
</evidence>
<name>A0ABC8TII8_9AQUA</name>
<proteinExistence type="predicted"/>
<reference evidence="1 2" key="1">
    <citation type="submission" date="2024-02" db="EMBL/GenBank/DDBJ databases">
        <authorList>
            <person name="Vignale AGUSTIN F."/>
            <person name="Sosa J E."/>
            <person name="Modenutti C."/>
        </authorList>
    </citation>
    <scope>NUCLEOTIDE SEQUENCE [LARGE SCALE GENOMIC DNA]</scope>
</reference>
<keyword evidence="2" id="KW-1185">Reference proteome</keyword>
<organism evidence="1 2">
    <name type="scientific">Ilex paraguariensis</name>
    <name type="common">yerba mate</name>
    <dbReference type="NCBI Taxonomy" id="185542"/>
    <lineage>
        <taxon>Eukaryota</taxon>
        <taxon>Viridiplantae</taxon>
        <taxon>Streptophyta</taxon>
        <taxon>Embryophyta</taxon>
        <taxon>Tracheophyta</taxon>
        <taxon>Spermatophyta</taxon>
        <taxon>Magnoliopsida</taxon>
        <taxon>eudicotyledons</taxon>
        <taxon>Gunneridae</taxon>
        <taxon>Pentapetalae</taxon>
        <taxon>asterids</taxon>
        <taxon>campanulids</taxon>
        <taxon>Aquifoliales</taxon>
        <taxon>Aquifoliaceae</taxon>
        <taxon>Ilex</taxon>
    </lineage>
</organism>
<dbReference type="AlphaFoldDB" id="A0ABC8TII8"/>